<dbReference type="AlphaFoldDB" id="A0A448IJW9"/>
<evidence type="ECO:0000313" key="3">
    <source>
        <dbReference type="EMBL" id="VEG52690.1"/>
    </source>
</evidence>
<dbReference type="KEGG" id="mauu:NCTC10437_01587"/>
<dbReference type="InterPro" id="IPR000639">
    <property type="entry name" value="Epox_hydrolase-like"/>
</dbReference>
<dbReference type="Proteomes" id="UP000279306">
    <property type="component" value="Chromosome"/>
</dbReference>
<reference evidence="3 4" key="1">
    <citation type="submission" date="2018-12" db="EMBL/GenBank/DDBJ databases">
        <authorList>
            <consortium name="Pathogen Informatics"/>
        </authorList>
    </citation>
    <scope>NUCLEOTIDE SEQUENCE [LARGE SCALE GENOMIC DNA]</scope>
    <source>
        <strain evidence="3 4">NCTC10437</strain>
    </source>
</reference>
<dbReference type="EC" id="3.3.2.10" evidence="3"/>
<feature type="domain" description="AB hydrolase-1" evidence="2">
    <location>
        <begin position="29"/>
        <end position="314"/>
    </location>
</feature>
<dbReference type="GO" id="GO:0004301">
    <property type="term" value="F:epoxide hydrolase activity"/>
    <property type="evidence" value="ECO:0007669"/>
    <property type="project" value="UniProtKB-EC"/>
</dbReference>
<dbReference type="PRINTS" id="PR00412">
    <property type="entry name" value="EPOXHYDRLASE"/>
</dbReference>
<dbReference type="Gene3D" id="3.40.50.1820">
    <property type="entry name" value="alpha/beta hydrolase"/>
    <property type="match status" value="1"/>
</dbReference>
<dbReference type="OrthoDB" id="2987348at2"/>
<dbReference type="InterPro" id="IPR029058">
    <property type="entry name" value="AB_hydrolase_fold"/>
</dbReference>
<dbReference type="STRING" id="1791.GCA_001049355_00540"/>
<organism evidence="3 4">
    <name type="scientific">Mycolicibacterium aurum</name>
    <name type="common">Mycobacterium aurum</name>
    <dbReference type="NCBI Taxonomy" id="1791"/>
    <lineage>
        <taxon>Bacteria</taxon>
        <taxon>Bacillati</taxon>
        <taxon>Actinomycetota</taxon>
        <taxon>Actinomycetes</taxon>
        <taxon>Mycobacteriales</taxon>
        <taxon>Mycobacteriaceae</taxon>
        <taxon>Mycolicibacterium</taxon>
    </lineage>
</organism>
<keyword evidence="3" id="KW-0012">Acyltransferase</keyword>
<accession>A0A448IJW9</accession>
<keyword evidence="3" id="KW-0808">Transferase</keyword>
<evidence type="ECO:0000313" key="4">
    <source>
        <dbReference type="Proteomes" id="UP000279306"/>
    </source>
</evidence>
<dbReference type="SUPFAM" id="SSF53474">
    <property type="entry name" value="alpha/beta-Hydrolases"/>
    <property type="match status" value="1"/>
</dbReference>
<sequence>MTLSENQFDHADLTVNGIRLHTVSAGEGPLVVFCHGFPESWYSWRHQLPAVAAAGFRAVALDMRGYGRSDAPADVAAYSLSHLVADVVGVVTAVGATDAVVVGHDWGAPVAWYCALMRPDIFRAVAALSVPYQAPTGCLPEGLTVSDLMRAKASDADYYRLYFQEPDVADAEINADLESFLRGFLYSISGDVVTDGVRESGWDGHFPRGETFIEQLPAPATLPGWITEDDIRIWVAELARNGIRGGLNWYRNLDATPAILAPFLGSAIRQPALYLAGEHDLIGGNTAKALDRMHAEVPGLRDVRIYPGAGHWLPQERPDEVNAALLDFLRSL</sequence>
<proteinExistence type="predicted"/>
<keyword evidence="1 3" id="KW-0378">Hydrolase</keyword>
<gene>
    <name evidence="3" type="ORF">NCTC10437_01587</name>
</gene>
<dbReference type="GO" id="GO:0016746">
    <property type="term" value="F:acyltransferase activity"/>
    <property type="evidence" value="ECO:0007669"/>
    <property type="project" value="UniProtKB-KW"/>
</dbReference>
<dbReference type="EMBL" id="LR134356">
    <property type="protein sequence ID" value="VEG52690.1"/>
    <property type="molecule type" value="Genomic_DNA"/>
</dbReference>
<dbReference type="Pfam" id="PF00561">
    <property type="entry name" value="Abhydrolase_1"/>
    <property type="match status" value="1"/>
</dbReference>
<dbReference type="PANTHER" id="PTHR43329">
    <property type="entry name" value="EPOXIDE HYDROLASE"/>
    <property type="match status" value="1"/>
</dbReference>
<keyword evidence="4" id="KW-1185">Reference proteome</keyword>
<evidence type="ECO:0000259" key="2">
    <source>
        <dbReference type="Pfam" id="PF00561"/>
    </source>
</evidence>
<dbReference type="RefSeq" id="WP_048630442.1">
    <property type="nucleotide sequence ID" value="NZ_CVQQ01000001.1"/>
</dbReference>
<protein>
    <submittedName>
        <fullName evidence="3">Putative hydrolase or acyltransferase of alpha/beta superfamily</fullName>
        <ecNumber evidence="3">3.3.2.10</ecNumber>
    </submittedName>
</protein>
<name>A0A448IJW9_MYCAU</name>
<evidence type="ECO:0000256" key="1">
    <source>
        <dbReference type="ARBA" id="ARBA00022801"/>
    </source>
</evidence>
<dbReference type="InterPro" id="IPR000073">
    <property type="entry name" value="AB_hydrolase_1"/>
</dbReference>